<dbReference type="PANTHER" id="PTHR31719">
    <property type="entry name" value="NAC TRANSCRIPTION FACTOR 56"/>
    <property type="match status" value="1"/>
</dbReference>
<evidence type="ECO:0000313" key="7">
    <source>
        <dbReference type="Proteomes" id="UP001327560"/>
    </source>
</evidence>
<protein>
    <recommendedName>
        <fullName evidence="5">NAC domain-containing protein</fullName>
    </recommendedName>
</protein>
<evidence type="ECO:0000259" key="5">
    <source>
        <dbReference type="PROSITE" id="PS51005"/>
    </source>
</evidence>
<keyword evidence="2" id="KW-0238">DNA-binding</keyword>
<dbReference type="InterPro" id="IPR036093">
    <property type="entry name" value="NAC_dom_sf"/>
</dbReference>
<accession>A0AAQ3Q3N4</accession>
<dbReference type="InterPro" id="IPR003441">
    <property type="entry name" value="NAC-dom"/>
</dbReference>
<evidence type="ECO:0000256" key="3">
    <source>
        <dbReference type="ARBA" id="ARBA00023163"/>
    </source>
</evidence>
<reference evidence="6 7" key="1">
    <citation type="submission" date="2023-10" db="EMBL/GenBank/DDBJ databases">
        <title>Chromosome-scale genome assembly provides insights into flower coloration mechanisms of Canna indica.</title>
        <authorList>
            <person name="Li C."/>
        </authorList>
    </citation>
    <scope>NUCLEOTIDE SEQUENCE [LARGE SCALE GENOMIC DNA]</scope>
    <source>
        <tissue evidence="6">Flower</tissue>
    </source>
</reference>
<keyword evidence="7" id="KW-1185">Reference proteome</keyword>
<dbReference type="GO" id="GO:0003677">
    <property type="term" value="F:DNA binding"/>
    <property type="evidence" value="ECO:0007669"/>
    <property type="project" value="UniProtKB-KW"/>
</dbReference>
<evidence type="ECO:0000256" key="4">
    <source>
        <dbReference type="ARBA" id="ARBA00023242"/>
    </source>
</evidence>
<dbReference type="Gene3D" id="2.170.150.80">
    <property type="entry name" value="NAC domain"/>
    <property type="match status" value="1"/>
</dbReference>
<dbReference type="GO" id="GO:0006355">
    <property type="term" value="P:regulation of DNA-templated transcription"/>
    <property type="evidence" value="ECO:0007669"/>
    <property type="project" value="InterPro"/>
</dbReference>
<organism evidence="6 7">
    <name type="scientific">Canna indica</name>
    <name type="common">Indian-shot</name>
    <dbReference type="NCBI Taxonomy" id="4628"/>
    <lineage>
        <taxon>Eukaryota</taxon>
        <taxon>Viridiplantae</taxon>
        <taxon>Streptophyta</taxon>
        <taxon>Embryophyta</taxon>
        <taxon>Tracheophyta</taxon>
        <taxon>Spermatophyta</taxon>
        <taxon>Magnoliopsida</taxon>
        <taxon>Liliopsida</taxon>
        <taxon>Zingiberales</taxon>
        <taxon>Cannaceae</taxon>
        <taxon>Canna</taxon>
    </lineage>
</organism>
<evidence type="ECO:0000313" key="6">
    <source>
        <dbReference type="EMBL" id="WOK96638.1"/>
    </source>
</evidence>
<dbReference type="SUPFAM" id="SSF101941">
    <property type="entry name" value="NAC domain"/>
    <property type="match status" value="1"/>
</dbReference>
<evidence type="ECO:0000256" key="2">
    <source>
        <dbReference type="ARBA" id="ARBA00023125"/>
    </source>
</evidence>
<dbReference type="Pfam" id="PF02365">
    <property type="entry name" value="NAM"/>
    <property type="match status" value="1"/>
</dbReference>
<dbReference type="Proteomes" id="UP001327560">
    <property type="component" value="Chromosome 2"/>
</dbReference>
<sequence length="226" mass="25156">MDSSSFVNVKHGALRLPPGFRFHPTDEELVVQYLRRKALSCPLPAAVIPEVNLGKFDPWDLPGDSEGARYFFSLRETGRPNGRHSRATRTGYWKATGKAKPVVAAASNELVGMKRVLVFHRGKPPRGCRTDWVMHEYCLAAACNSMAFCFAHRKDSMHSKDWVVCRIFRKRAEAGSRSSYNEAQFQLNHSELVGSRTSNSTTSSSSCLTCLSEEEGDEVSSSFTST</sequence>
<dbReference type="PANTHER" id="PTHR31719:SF130">
    <property type="entry name" value="NAC DOMAIN-CONTAINING PROTEIN 18"/>
    <property type="match status" value="1"/>
</dbReference>
<keyword evidence="3" id="KW-0804">Transcription</keyword>
<feature type="domain" description="NAC" evidence="5">
    <location>
        <begin position="16"/>
        <end position="170"/>
    </location>
</feature>
<keyword evidence="4" id="KW-0539">Nucleus</keyword>
<keyword evidence="1" id="KW-0805">Transcription regulation</keyword>
<evidence type="ECO:0000256" key="1">
    <source>
        <dbReference type="ARBA" id="ARBA00023015"/>
    </source>
</evidence>
<dbReference type="EMBL" id="CP136891">
    <property type="protein sequence ID" value="WOK96638.1"/>
    <property type="molecule type" value="Genomic_DNA"/>
</dbReference>
<dbReference type="AlphaFoldDB" id="A0AAQ3Q3N4"/>
<gene>
    <name evidence="6" type="ORF">Cni_G05345</name>
</gene>
<name>A0AAQ3Q3N4_9LILI</name>
<proteinExistence type="predicted"/>
<dbReference type="PROSITE" id="PS51005">
    <property type="entry name" value="NAC"/>
    <property type="match status" value="1"/>
</dbReference>